<dbReference type="Pfam" id="PF00313">
    <property type="entry name" value="CSD"/>
    <property type="match status" value="1"/>
</dbReference>
<evidence type="ECO:0000256" key="1">
    <source>
        <dbReference type="ARBA" id="ARBA00004496"/>
    </source>
</evidence>
<dbReference type="NCBIfam" id="NF007679">
    <property type="entry name" value="PRK10354.1"/>
    <property type="match status" value="1"/>
</dbReference>
<dbReference type="Gene3D" id="2.40.50.140">
    <property type="entry name" value="Nucleic acid-binding proteins"/>
    <property type="match status" value="1"/>
</dbReference>
<evidence type="ECO:0000313" key="6">
    <source>
        <dbReference type="EMBL" id="PHZ29094.1"/>
    </source>
</evidence>
<dbReference type="GO" id="GO:0003676">
    <property type="term" value="F:nucleic acid binding"/>
    <property type="evidence" value="ECO:0007669"/>
    <property type="project" value="InterPro"/>
</dbReference>
<dbReference type="InterPro" id="IPR050181">
    <property type="entry name" value="Cold_shock_domain"/>
</dbReference>
<dbReference type="NCBIfam" id="NF007378">
    <property type="entry name" value="PRK09890.1"/>
    <property type="match status" value="1"/>
</dbReference>
<reference evidence="6 7" key="1">
    <citation type="submission" date="2017-10" db="EMBL/GenBank/DDBJ databases">
        <authorList>
            <person name="Banno H."/>
            <person name="Chua N.-H."/>
        </authorList>
    </citation>
    <scope>NUCLEOTIDE SEQUENCE [LARGE SCALE GENOMIC DNA]</scope>
    <source>
        <strain evidence="6 7">SCPM-O-B-7607</strain>
    </source>
</reference>
<proteinExistence type="predicted"/>
<dbReference type="InterPro" id="IPR012156">
    <property type="entry name" value="Cold_shock_CspA"/>
</dbReference>
<evidence type="ECO:0000256" key="3">
    <source>
        <dbReference type="ARBA" id="ARBA00071026"/>
    </source>
</evidence>
<dbReference type="InterPro" id="IPR019844">
    <property type="entry name" value="CSD_CS"/>
</dbReference>
<organism evidence="6 7">
    <name type="scientific">Yersinia bercovieri</name>
    <dbReference type="NCBI Taxonomy" id="634"/>
    <lineage>
        <taxon>Bacteria</taxon>
        <taxon>Pseudomonadati</taxon>
        <taxon>Pseudomonadota</taxon>
        <taxon>Gammaproteobacteria</taxon>
        <taxon>Enterobacterales</taxon>
        <taxon>Yersiniaceae</taxon>
        <taxon>Yersinia</taxon>
    </lineage>
</organism>
<comment type="caution">
    <text evidence="6">The sequence shown here is derived from an EMBL/GenBank/DDBJ whole genome shotgun (WGS) entry which is preliminary data.</text>
</comment>
<dbReference type="Proteomes" id="UP000229378">
    <property type="component" value="Unassembled WGS sequence"/>
</dbReference>
<dbReference type="PROSITE" id="PS51857">
    <property type="entry name" value="CSD_2"/>
    <property type="match status" value="1"/>
</dbReference>
<dbReference type="InterPro" id="IPR011129">
    <property type="entry name" value="CSD"/>
</dbReference>
<gene>
    <name evidence="6" type="ORF">CS533_03685</name>
</gene>
<dbReference type="SMART" id="SM00357">
    <property type="entry name" value="CSP"/>
    <property type="match status" value="1"/>
</dbReference>
<dbReference type="RefSeq" id="WP_005271336.1">
    <property type="nucleotide sequence ID" value="NZ_CABHPW010000102.1"/>
</dbReference>
<dbReference type="EMBL" id="PEHN01000002">
    <property type="protein sequence ID" value="PHZ29094.1"/>
    <property type="molecule type" value="Genomic_DNA"/>
</dbReference>
<dbReference type="PROSITE" id="PS00352">
    <property type="entry name" value="CSD_1"/>
    <property type="match status" value="1"/>
</dbReference>
<accession>A0A2G4U795</accession>
<dbReference type="PANTHER" id="PTHR11544">
    <property type="entry name" value="COLD SHOCK DOMAIN CONTAINING PROTEINS"/>
    <property type="match status" value="1"/>
</dbReference>
<keyword evidence="2" id="KW-0963">Cytoplasm</keyword>
<comment type="subcellular location">
    <subcellularLocation>
        <location evidence="1 4">Cytoplasm</location>
    </subcellularLocation>
</comment>
<dbReference type="Gene3D" id="6.20.370.130">
    <property type="match status" value="1"/>
</dbReference>
<evidence type="ECO:0000256" key="2">
    <source>
        <dbReference type="ARBA" id="ARBA00022490"/>
    </source>
</evidence>
<dbReference type="InterPro" id="IPR012340">
    <property type="entry name" value="NA-bd_OB-fold"/>
</dbReference>
<protein>
    <recommendedName>
        <fullName evidence="3">Cold shock-like protein CspB</fullName>
    </recommendedName>
</protein>
<dbReference type="SUPFAM" id="SSF50249">
    <property type="entry name" value="Nucleic acid-binding proteins"/>
    <property type="match status" value="1"/>
</dbReference>
<dbReference type="PIRSF" id="PIRSF002599">
    <property type="entry name" value="Cold_shock_A"/>
    <property type="match status" value="1"/>
</dbReference>
<name>A0A2G4U795_YERBE</name>
<dbReference type="GeneID" id="57916784"/>
<sequence length="70" mass="7481">MSNKMTGLVKWFNADKGFGFISPADGSKDVFVHFSAIQSNDFKTLEEGQNVEFSIENGAKGPAAANVVAL</sequence>
<evidence type="ECO:0000256" key="4">
    <source>
        <dbReference type="RuleBase" id="RU000408"/>
    </source>
</evidence>
<evidence type="ECO:0000259" key="5">
    <source>
        <dbReference type="PROSITE" id="PS51857"/>
    </source>
</evidence>
<dbReference type="InterPro" id="IPR002059">
    <property type="entry name" value="CSP_DNA-bd"/>
</dbReference>
<dbReference type="AlphaFoldDB" id="A0A2G4U795"/>
<dbReference type="GO" id="GO:0005829">
    <property type="term" value="C:cytosol"/>
    <property type="evidence" value="ECO:0007669"/>
    <property type="project" value="UniProtKB-ARBA"/>
</dbReference>
<dbReference type="FunFam" id="2.40.50.140:FF:000006">
    <property type="entry name" value="Cold shock protein CspC"/>
    <property type="match status" value="1"/>
</dbReference>
<feature type="domain" description="CSD" evidence="5">
    <location>
        <begin position="4"/>
        <end position="69"/>
    </location>
</feature>
<dbReference type="CDD" id="cd04458">
    <property type="entry name" value="CSP_CDS"/>
    <property type="match status" value="1"/>
</dbReference>
<dbReference type="PRINTS" id="PR00050">
    <property type="entry name" value="COLDSHOCK"/>
</dbReference>
<evidence type="ECO:0000313" key="7">
    <source>
        <dbReference type="Proteomes" id="UP000229378"/>
    </source>
</evidence>